<feature type="domain" description="SAWADEE" evidence="1">
    <location>
        <begin position="46"/>
        <end position="156"/>
    </location>
</feature>
<reference evidence="3" key="1">
    <citation type="submission" date="2016-06" db="EMBL/GenBank/DDBJ databases">
        <title>Parallel loss of symbiosis genes in relatives of nitrogen-fixing non-legume Parasponia.</title>
        <authorList>
            <person name="Van Velzen R."/>
            <person name="Holmer R."/>
            <person name="Bu F."/>
            <person name="Rutten L."/>
            <person name="Van Zeijl A."/>
            <person name="Liu W."/>
            <person name="Santuari L."/>
            <person name="Cao Q."/>
            <person name="Sharma T."/>
            <person name="Shen D."/>
            <person name="Roswanjaya Y."/>
            <person name="Wardhani T."/>
            <person name="Kalhor M.S."/>
            <person name="Jansen J."/>
            <person name="Van den Hoogen J."/>
            <person name="Gungor B."/>
            <person name="Hartog M."/>
            <person name="Hontelez J."/>
            <person name="Verver J."/>
            <person name="Yang W.-C."/>
            <person name="Schijlen E."/>
            <person name="Repin R."/>
            <person name="Schilthuizen M."/>
            <person name="Schranz E."/>
            <person name="Heidstra R."/>
            <person name="Miyata K."/>
            <person name="Fedorova E."/>
            <person name="Kohlen W."/>
            <person name="Bisseling T."/>
            <person name="Smit S."/>
            <person name="Geurts R."/>
        </authorList>
    </citation>
    <scope>NUCLEOTIDE SEQUENCE [LARGE SCALE GENOMIC DNA]</scope>
    <source>
        <strain evidence="3">cv. WU1-14</strain>
    </source>
</reference>
<proteinExistence type="predicted"/>
<organism evidence="2 3">
    <name type="scientific">Parasponia andersonii</name>
    <name type="common">Sponia andersonii</name>
    <dbReference type="NCBI Taxonomy" id="3476"/>
    <lineage>
        <taxon>Eukaryota</taxon>
        <taxon>Viridiplantae</taxon>
        <taxon>Streptophyta</taxon>
        <taxon>Embryophyta</taxon>
        <taxon>Tracheophyta</taxon>
        <taxon>Spermatophyta</taxon>
        <taxon>Magnoliopsida</taxon>
        <taxon>eudicotyledons</taxon>
        <taxon>Gunneridae</taxon>
        <taxon>Pentapetalae</taxon>
        <taxon>rosids</taxon>
        <taxon>fabids</taxon>
        <taxon>Rosales</taxon>
        <taxon>Cannabaceae</taxon>
        <taxon>Parasponia</taxon>
    </lineage>
</organism>
<dbReference type="GO" id="GO:0003682">
    <property type="term" value="F:chromatin binding"/>
    <property type="evidence" value="ECO:0007669"/>
    <property type="project" value="InterPro"/>
</dbReference>
<dbReference type="PANTHER" id="PTHR33827">
    <property type="entry name" value="PROTEIN SAWADEE HOMEODOMAIN HOMOLOG 2"/>
    <property type="match status" value="1"/>
</dbReference>
<name>A0A2P5C2D0_PARAD</name>
<keyword evidence="3" id="KW-1185">Reference proteome</keyword>
<dbReference type="AlphaFoldDB" id="A0A2P5C2D0"/>
<evidence type="ECO:0000313" key="3">
    <source>
        <dbReference type="Proteomes" id="UP000237105"/>
    </source>
</evidence>
<protein>
    <submittedName>
        <fullName evidence="2">SAWADEE domain containing protein</fullName>
    </submittedName>
</protein>
<dbReference type="EMBL" id="JXTB01000186">
    <property type="protein sequence ID" value="PON55154.1"/>
    <property type="molecule type" value="Genomic_DNA"/>
</dbReference>
<accession>A0A2P5C2D0</accession>
<dbReference type="Pfam" id="PF16719">
    <property type="entry name" value="SAWADEE"/>
    <property type="match status" value="1"/>
</dbReference>
<evidence type="ECO:0000259" key="1">
    <source>
        <dbReference type="Pfam" id="PF16719"/>
    </source>
</evidence>
<dbReference type="InterPro" id="IPR039276">
    <property type="entry name" value="SHH1/2"/>
</dbReference>
<gene>
    <name evidence="2" type="ORF">PanWU01x14_190820</name>
</gene>
<sequence>MLHPDAESISSPAGLKLFVDLNSSTSNNAPESSQKPQRDRIMDFHELAFEARSTKDNAWYDVESFLTYRIISTGELEARVRFAGYRKEDDKWVNVRTRVRERFIPLEPSECHKVKEKDHHAVYHDAHVMDIRRHLHDLNSYQCIFIVRYDSDDTQVMLQTSKI</sequence>
<dbReference type="Gene3D" id="2.40.50.40">
    <property type="match status" value="1"/>
</dbReference>
<dbReference type="STRING" id="3476.A0A2P5C2D0"/>
<comment type="caution">
    <text evidence="2">The sequence shown here is derived from an EMBL/GenBank/DDBJ whole genome shotgun (WGS) entry which is preliminary data.</text>
</comment>
<dbReference type="OrthoDB" id="1885884at2759"/>
<dbReference type="Proteomes" id="UP000237105">
    <property type="component" value="Unassembled WGS sequence"/>
</dbReference>
<dbReference type="Gene3D" id="2.30.30.140">
    <property type="match status" value="1"/>
</dbReference>
<dbReference type="PANTHER" id="PTHR33827:SF2">
    <property type="entry name" value="PROTEIN SAWADEE HOMEODOMAIN HOMOLOG 1"/>
    <property type="match status" value="1"/>
</dbReference>
<evidence type="ECO:0000313" key="2">
    <source>
        <dbReference type="EMBL" id="PON55154.1"/>
    </source>
</evidence>
<dbReference type="InterPro" id="IPR032001">
    <property type="entry name" value="SAWADEE_dom"/>
</dbReference>